<evidence type="ECO:0000259" key="6">
    <source>
        <dbReference type="Pfam" id="PF06271"/>
    </source>
</evidence>
<feature type="transmembrane region" description="Helical" evidence="5">
    <location>
        <begin position="130"/>
        <end position="151"/>
    </location>
</feature>
<evidence type="ECO:0000256" key="2">
    <source>
        <dbReference type="ARBA" id="ARBA00022692"/>
    </source>
</evidence>
<feature type="transmembrane region" description="Helical" evidence="5">
    <location>
        <begin position="44"/>
        <end position="65"/>
    </location>
</feature>
<evidence type="ECO:0000256" key="4">
    <source>
        <dbReference type="ARBA" id="ARBA00023136"/>
    </source>
</evidence>
<evidence type="ECO:0000313" key="7">
    <source>
        <dbReference type="EMBL" id="NIH54022.1"/>
    </source>
</evidence>
<dbReference type="GO" id="GO:0016020">
    <property type="term" value="C:membrane"/>
    <property type="evidence" value="ECO:0007669"/>
    <property type="project" value="UniProtKB-SubCell"/>
</dbReference>
<dbReference type="RefSeq" id="WP_167150101.1">
    <property type="nucleotide sequence ID" value="NZ_JAAMOX010000001.1"/>
</dbReference>
<evidence type="ECO:0000256" key="3">
    <source>
        <dbReference type="ARBA" id="ARBA00022989"/>
    </source>
</evidence>
<reference evidence="7 8" key="1">
    <citation type="submission" date="2020-02" db="EMBL/GenBank/DDBJ databases">
        <title>Sequencing the genomes of 1000 actinobacteria strains.</title>
        <authorList>
            <person name="Klenk H.-P."/>
        </authorList>
    </citation>
    <scope>NUCLEOTIDE SEQUENCE [LARGE SCALE GENOMIC DNA]</scope>
    <source>
        <strain evidence="7 8">DSM 27960</strain>
    </source>
</reference>
<dbReference type="EMBL" id="JAAMOX010000001">
    <property type="protein sequence ID" value="NIH54022.1"/>
    <property type="molecule type" value="Genomic_DNA"/>
</dbReference>
<keyword evidence="4 5" id="KW-0472">Membrane</keyword>
<keyword evidence="8" id="KW-1185">Reference proteome</keyword>
<name>A0A7X5TUV5_9MICO</name>
<dbReference type="Pfam" id="PF06271">
    <property type="entry name" value="RDD"/>
    <property type="match status" value="1"/>
</dbReference>
<sequence length="171" mass="18406">MTIAWRRMVAWSIDWLAILVWVGVVAAVGVPLYLAGVIRMTHPLLLNAVGAVLIVIPVTFALAAFEAGAKHGTLGKRAMRLRVEPAEPVEAPEQLDFGRALLRNALKIAVPWLIGHAAVYELTRTAGEGMLGMVLLVAAYVLPAAYLVTLFTGSHRTLYDRLAGTIVIAKS</sequence>
<evidence type="ECO:0000256" key="1">
    <source>
        <dbReference type="ARBA" id="ARBA00004141"/>
    </source>
</evidence>
<feature type="transmembrane region" description="Helical" evidence="5">
    <location>
        <begin position="15"/>
        <end position="37"/>
    </location>
</feature>
<protein>
    <submittedName>
        <fullName evidence="7">Putative RDD family membrane protein YckC</fullName>
    </submittedName>
</protein>
<keyword evidence="2 5" id="KW-0812">Transmembrane</keyword>
<evidence type="ECO:0000256" key="5">
    <source>
        <dbReference type="SAM" id="Phobius"/>
    </source>
</evidence>
<comment type="subcellular location">
    <subcellularLocation>
        <location evidence="1">Membrane</location>
        <topology evidence="1">Multi-pass membrane protein</topology>
    </subcellularLocation>
</comment>
<gene>
    <name evidence="7" type="ORF">FHX76_001890</name>
</gene>
<dbReference type="AlphaFoldDB" id="A0A7X5TUV5"/>
<evidence type="ECO:0000313" key="8">
    <source>
        <dbReference type="Proteomes" id="UP000541033"/>
    </source>
</evidence>
<proteinExistence type="predicted"/>
<comment type="caution">
    <text evidence="7">The sequence shown here is derived from an EMBL/GenBank/DDBJ whole genome shotgun (WGS) entry which is preliminary data.</text>
</comment>
<feature type="domain" description="RDD" evidence="6">
    <location>
        <begin position="4"/>
        <end position="164"/>
    </location>
</feature>
<dbReference type="Proteomes" id="UP000541033">
    <property type="component" value="Unassembled WGS sequence"/>
</dbReference>
<dbReference type="InterPro" id="IPR010432">
    <property type="entry name" value="RDD"/>
</dbReference>
<keyword evidence="3 5" id="KW-1133">Transmembrane helix</keyword>
<accession>A0A7X5TUV5</accession>
<organism evidence="7 8">
    <name type="scientific">Lysinibacter cavernae</name>
    <dbReference type="NCBI Taxonomy" id="1640652"/>
    <lineage>
        <taxon>Bacteria</taxon>
        <taxon>Bacillati</taxon>
        <taxon>Actinomycetota</taxon>
        <taxon>Actinomycetes</taxon>
        <taxon>Micrococcales</taxon>
        <taxon>Microbacteriaceae</taxon>
        <taxon>Lysinibacter</taxon>
    </lineage>
</organism>